<keyword evidence="13" id="KW-1185">Reference proteome</keyword>
<proteinExistence type="predicted"/>
<evidence type="ECO:0000256" key="5">
    <source>
        <dbReference type="ARBA" id="ARBA00022729"/>
    </source>
</evidence>
<evidence type="ECO:0000256" key="10">
    <source>
        <dbReference type="SAM" id="SignalP"/>
    </source>
</evidence>
<gene>
    <name evidence="12" type="ORF">DES31_0550</name>
</gene>
<dbReference type="RefSeq" id="WP_121121747.1">
    <property type="nucleotide sequence ID" value="NZ_CP016604.1"/>
</dbReference>
<keyword evidence="9" id="KW-0998">Cell outer membrane</keyword>
<feature type="chain" id="PRO_5019046856" evidence="10">
    <location>
        <begin position="20"/>
        <end position="390"/>
    </location>
</feature>
<dbReference type="AlphaFoldDB" id="A0A420XIP6"/>
<dbReference type="InterPro" id="IPR033900">
    <property type="entry name" value="Gram_neg_porin_domain"/>
</dbReference>
<feature type="domain" description="Porin" evidence="11">
    <location>
        <begin position="8"/>
        <end position="353"/>
    </location>
</feature>
<dbReference type="Proteomes" id="UP000280099">
    <property type="component" value="Unassembled WGS sequence"/>
</dbReference>
<evidence type="ECO:0000256" key="8">
    <source>
        <dbReference type="ARBA" id="ARBA00023136"/>
    </source>
</evidence>
<evidence type="ECO:0000256" key="3">
    <source>
        <dbReference type="ARBA" id="ARBA00022452"/>
    </source>
</evidence>
<dbReference type="GO" id="GO:0006811">
    <property type="term" value="P:monoatomic ion transport"/>
    <property type="evidence" value="ECO:0007669"/>
    <property type="project" value="UniProtKB-KW"/>
</dbReference>
<evidence type="ECO:0000313" key="13">
    <source>
        <dbReference type="Proteomes" id="UP000280099"/>
    </source>
</evidence>
<keyword evidence="3" id="KW-1134">Transmembrane beta strand</keyword>
<evidence type="ECO:0000256" key="1">
    <source>
        <dbReference type="ARBA" id="ARBA00004571"/>
    </source>
</evidence>
<dbReference type="Pfam" id="PF13609">
    <property type="entry name" value="Porin_4"/>
    <property type="match status" value="1"/>
</dbReference>
<accession>A0A420XIP6</accession>
<comment type="caution">
    <text evidence="12">The sequence shown here is derived from an EMBL/GenBank/DDBJ whole genome shotgun (WGS) entry which is preliminary data.</text>
</comment>
<dbReference type="GO" id="GO:0009279">
    <property type="term" value="C:cell outer membrane"/>
    <property type="evidence" value="ECO:0007669"/>
    <property type="project" value="UniProtKB-SubCell"/>
</dbReference>
<dbReference type="CDD" id="cd00342">
    <property type="entry name" value="gram_neg_porins"/>
    <property type="match status" value="1"/>
</dbReference>
<dbReference type="GO" id="GO:0015288">
    <property type="term" value="F:porin activity"/>
    <property type="evidence" value="ECO:0007669"/>
    <property type="project" value="UniProtKB-KW"/>
</dbReference>
<organism evidence="12 13">
    <name type="scientific">Otariodibacter oris</name>
    <dbReference type="NCBI Taxonomy" id="1032623"/>
    <lineage>
        <taxon>Bacteria</taxon>
        <taxon>Pseudomonadati</taxon>
        <taxon>Pseudomonadota</taxon>
        <taxon>Gammaproteobacteria</taxon>
        <taxon>Pasteurellales</taxon>
        <taxon>Pasteurellaceae</taxon>
        <taxon>Otariodibacter</taxon>
    </lineage>
</organism>
<dbReference type="SUPFAM" id="SSF56935">
    <property type="entry name" value="Porins"/>
    <property type="match status" value="1"/>
</dbReference>
<keyword evidence="5 10" id="KW-0732">Signal</keyword>
<keyword evidence="7" id="KW-0626">Porin</keyword>
<evidence type="ECO:0000256" key="4">
    <source>
        <dbReference type="ARBA" id="ARBA00022692"/>
    </source>
</evidence>
<comment type="subcellular location">
    <subcellularLocation>
        <location evidence="1">Cell outer membrane</location>
        <topology evidence="1">Multi-pass membrane protein</topology>
    </subcellularLocation>
</comment>
<dbReference type="InterPro" id="IPR023614">
    <property type="entry name" value="Porin_dom_sf"/>
</dbReference>
<keyword evidence="8" id="KW-0472">Membrane</keyword>
<feature type="signal peptide" evidence="10">
    <location>
        <begin position="1"/>
        <end position="19"/>
    </location>
</feature>
<dbReference type="OrthoDB" id="5689851at2"/>
<name>A0A420XIP6_9PAST</name>
<keyword evidence="2" id="KW-0813">Transport</keyword>
<evidence type="ECO:0000256" key="6">
    <source>
        <dbReference type="ARBA" id="ARBA00023065"/>
    </source>
</evidence>
<dbReference type="Gene3D" id="2.40.160.10">
    <property type="entry name" value="Porin"/>
    <property type="match status" value="1"/>
</dbReference>
<evidence type="ECO:0000256" key="2">
    <source>
        <dbReference type="ARBA" id="ARBA00022448"/>
    </source>
</evidence>
<evidence type="ECO:0000256" key="7">
    <source>
        <dbReference type="ARBA" id="ARBA00023114"/>
    </source>
</evidence>
<dbReference type="GO" id="GO:0046930">
    <property type="term" value="C:pore complex"/>
    <property type="evidence" value="ECO:0007669"/>
    <property type="project" value="UniProtKB-KW"/>
</dbReference>
<evidence type="ECO:0000259" key="11">
    <source>
        <dbReference type="Pfam" id="PF13609"/>
    </source>
</evidence>
<evidence type="ECO:0000256" key="9">
    <source>
        <dbReference type="ARBA" id="ARBA00023237"/>
    </source>
</evidence>
<keyword evidence="4" id="KW-0812">Transmembrane</keyword>
<dbReference type="EMBL" id="RBJC01000004">
    <property type="protein sequence ID" value="RKR77225.1"/>
    <property type="molecule type" value="Genomic_DNA"/>
</dbReference>
<reference evidence="12 13" key="1">
    <citation type="submission" date="2018-10" db="EMBL/GenBank/DDBJ databases">
        <title>Genomic Encyclopedia of Type Strains, Phase IV (KMG-IV): sequencing the most valuable type-strain genomes for metagenomic binning, comparative biology and taxonomic classification.</title>
        <authorList>
            <person name="Goeker M."/>
        </authorList>
    </citation>
    <scope>NUCLEOTIDE SEQUENCE [LARGE SCALE GENOMIC DNA]</scope>
    <source>
        <strain evidence="12 13">DSM 23800</strain>
    </source>
</reference>
<dbReference type="PANTHER" id="PTHR34501">
    <property type="entry name" value="PROTEIN YDDL-RELATED"/>
    <property type="match status" value="1"/>
</dbReference>
<keyword evidence="6" id="KW-0406">Ion transport</keyword>
<protein>
    <submittedName>
        <fullName evidence="12">Putative porin</fullName>
    </submittedName>
</protein>
<evidence type="ECO:0000313" key="12">
    <source>
        <dbReference type="EMBL" id="RKR77225.1"/>
    </source>
</evidence>
<dbReference type="InterPro" id="IPR050298">
    <property type="entry name" value="Gram-neg_bact_OMP"/>
</dbReference>
<sequence length="390" mass="43825">MKKTILSLAIATFATSASALTIYDVDGTKVDFSGSLRLRLDNEKSTVGIDRNLDAVDPQKANKFRSNAGVRSGHTNLHNDGSRLEVRAEHKINDDLSAFGRLEFRFNGARDDKGVDDFGSIYANRAYIALQSKTFGDISFGRQILIGDDIPQAGFDKAYNTFDTAMVTSASSAIRYNYRLIKGLQLSVDYRFADKRDSNGEVSKNGVKSGYDVGGLYTFDVAENQSITLATGYSRTNFVRNTNNDKHHKDAWAAGAKYKINNLELAVDYTGHFDTWQYNEELDQKQKEILNGFRVGARYFFTPNLAAYGNYGYRLFELKGTNQKLLRKAKLHRWLLGVSYKPHKQIETYVEAGILTGTRHNYEDQPGNILAGTTMKPRENKFGAGLRIFW</sequence>
<dbReference type="PANTHER" id="PTHR34501:SF2">
    <property type="entry name" value="OUTER MEMBRANE PORIN F-RELATED"/>
    <property type="match status" value="1"/>
</dbReference>